<dbReference type="Proteomes" id="UP000027222">
    <property type="component" value="Unassembled WGS sequence"/>
</dbReference>
<dbReference type="InterPro" id="IPR046528">
    <property type="entry name" value="DUF6593"/>
</dbReference>
<reference evidence="3" key="1">
    <citation type="journal article" date="2014" name="Proc. Natl. Acad. Sci. U.S.A.">
        <title>Extensive sampling of basidiomycete genomes demonstrates inadequacy of the white-rot/brown-rot paradigm for wood decay fungi.</title>
        <authorList>
            <person name="Riley R."/>
            <person name="Salamov A.A."/>
            <person name="Brown D.W."/>
            <person name="Nagy L.G."/>
            <person name="Floudas D."/>
            <person name="Held B.W."/>
            <person name="Levasseur A."/>
            <person name="Lombard V."/>
            <person name="Morin E."/>
            <person name="Otillar R."/>
            <person name="Lindquist E.A."/>
            <person name="Sun H."/>
            <person name="LaButti K.M."/>
            <person name="Schmutz J."/>
            <person name="Jabbour D."/>
            <person name="Luo H."/>
            <person name="Baker S.E."/>
            <person name="Pisabarro A.G."/>
            <person name="Walton J.D."/>
            <person name="Blanchette R.A."/>
            <person name="Henrissat B."/>
            <person name="Martin F."/>
            <person name="Cullen D."/>
            <person name="Hibbett D.S."/>
            <person name="Grigoriev I.V."/>
        </authorList>
    </citation>
    <scope>NUCLEOTIDE SEQUENCE [LARGE SCALE GENOMIC DNA]</scope>
    <source>
        <strain evidence="3">CBS 339.88</strain>
    </source>
</reference>
<gene>
    <name evidence="2" type="ORF">GALMADRAFT_276605</name>
</gene>
<dbReference type="OrthoDB" id="3256331at2759"/>
<evidence type="ECO:0000259" key="1">
    <source>
        <dbReference type="Pfam" id="PF20236"/>
    </source>
</evidence>
<keyword evidence="3" id="KW-1185">Reference proteome</keyword>
<proteinExistence type="predicted"/>
<evidence type="ECO:0000313" key="3">
    <source>
        <dbReference type="Proteomes" id="UP000027222"/>
    </source>
</evidence>
<dbReference type="EMBL" id="KL142370">
    <property type="protein sequence ID" value="KDR81967.1"/>
    <property type="molecule type" value="Genomic_DNA"/>
</dbReference>
<dbReference type="HOGENOM" id="CLU_084280_2_1_1"/>
<dbReference type="AlphaFoldDB" id="A0A067TI28"/>
<protein>
    <recommendedName>
        <fullName evidence="1">DUF6593 domain-containing protein</fullName>
    </recommendedName>
</protein>
<accession>A0A067TI28</accession>
<dbReference type="Pfam" id="PF20236">
    <property type="entry name" value="DUF6593"/>
    <property type="match status" value="1"/>
</dbReference>
<evidence type="ECO:0000313" key="2">
    <source>
        <dbReference type="EMBL" id="KDR81967.1"/>
    </source>
</evidence>
<feature type="domain" description="DUF6593" evidence="1">
    <location>
        <begin position="48"/>
        <end position="196"/>
    </location>
</feature>
<name>A0A067TI28_GALM3</name>
<sequence>MTSTYSLSTANSSDYINSESNPLDEALESTSTLVNPDRRLKLVFDRNSVISATLYSRAGPLYRITTNKAVSRTDLCDLTEQRVVATVKRRELFPDAVVFAHRSGKSIRLSKWLKRQKSPPGIQRTTELLTPSGSFTWKSDSTHRFALYSQDQTPIAYSKMLEDPPTLALVLMNCSDSIVQVEIITSFLVLEHKLRMKEKFSQGSTLYTLGGQFIMMG</sequence>
<organism evidence="2 3">
    <name type="scientific">Galerina marginata (strain CBS 339.88)</name>
    <dbReference type="NCBI Taxonomy" id="685588"/>
    <lineage>
        <taxon>Eukaryota</taxon>
        <taxon>Fungi</taxon>
        <taxon>Dikarya</taxon>
        <taxon>Basidiomycota</taxon>
        <taxon>Agaricomycotina</taxon>
        <taxon>Agaricomycetes</taxon>
        <taxon>Agaricomycetidae</taxon>
        <taxon>Agaricales</taxon>
        <taxon>Agaricineae</taxon>
        <taxon>Strophariaceae</taxon>
        <taxon>Galerina</taxon>
    </lineage>
</organism>